<dbReference type="PANTHER" id="PTHR47478:SF1">
    <property type="entry name" value="PYRIMIDINE 5'-NUCLEOTIDASE YJJG"/>
    <property type="match status" value="1"/>
</dbReference>
<sequence length="229" mass="26531">MLNEIKHIFFDLDHTLWDFEKNSALAFEKIFHELNLDIDSQEFITTYNPINVAYWKLYERNEIDQESLRTNRLKDAFEAINYEVTLEEINTISNLFIDYLTTNNHLIDGTIETLEYLKDNYKLHIITNGFSFAQEAKLQKSNLAAYFVTVTNSELSGHKKPHQNIFQYALSLANASKNQSIMVGDSIEADVLGAMNFGMKAVYFNPANEHVSHEQIIQIQKLTQLKNIL</sequence>
<proteinExistence type="predicted"/>
<dbReference type="InterPro" id="IPR006439">
    <property type="entry name" value="HAD-SF_hydro_IA"/>
</dbReference>
<accession>A0ABR7J0K5</accession>
<dbReference type="Gene3D" id="1.10.150.240">
    <property type="entry name" value="Putative phosphatase, domain 2"/>
    <property type="match status" value="1"/>
</dbReference>
<dbReference type="InterPro" id="IPR052550">
    <property type="entry name" value="Pyrimidine_5'-ntase_YjjG"/>
</dbReference>
<comment type="caution">
    <text evidence="1">The sequence shown here is derived from an EMBL/GenBank/DDBJ whole genome shotgun (WGS) entry which is preliminary data.</text>
</comment>
<protein>
    <submittedName>
        <fullName evidence="1">Noncanonical pyrimidine nucleotidase, YjjG family</fullName>
    </submittedName>
</protein>
<keyword evidence="2" id="KW-1185">Reference proteome</keyword>
<dbReference type="NCBIfam" id="TIGR01549">
    <property type="entry name" value="HAD-SF-IA-v1"/>
    <property type="match status" value="1"/>
</dbReference>
<name>A0ABR7J0K5_9FLAO</name>
<dbReference type="EMBL" id="JACRUN010000006">
    <property type="protein sequence ID" value="MBC5835437.1"/>
    <property type="molecule type" value="Genomic_DNA"/>
</dbReference>
<dbReference type="InterPro" id="IPR036412">
    <property type="entry name" value="HAD-like_sf"/>
</dbReference>
<dbReference type="SUPFAM" id="SSF56784">
    <property type="entry name" value="HAD-like"/>
    <property type="match status" value="1"/>
</dbReference>
<dbReference type="InterPro" id="IPR011951">
    <property type="entry name" value="HAD-SF_hydro_IA_YjjG/PynA"/>
</dbReference>
<evidence type="ECO:0000313" key="2">
    <source>
        <dbReference type="Proteomes" id="UP000605990"/>
    </source>
</evidence>
<dbReference type="Gene3D" id="3.40.50.1000">
    <property type="entry name" value="HAD superfamily/HAD-like"/>
    <property type="match status" value="1"/>
</dbReference>
<dbReference type="PANTHER" id="PTHR47478">
    <property type="match status" value="1"/>
</dbReference>
<organism evidence="1 2">
    <name type="scientific">Flavobacterium bernardetii</name>
    <dbReference type="NCBI Taxonomy" id="2813823"/>
    <lineage>
        <taxon>Bacteria</taxon>
        <taxon>Pseudomonadati</taxon>
        <taxon>Bacteroidota</taxon>
        <taxon>Flavobacteriia</taxon>
        <taxon>Flavobacteriales</taxon>
        <taxon>Flavobacteriaceae</taxon>
        <taxon>Flavobacterium</taxon>
    </lineage>
</organism>
<evidence type="ECO:0000313" key="1">
    <source>
        <dbReference type="EMBL" id="MBC5835437.1"/>
    </source>
</evidence>
<dbReference type="NCBIfam" id="TIGR02254">
    <property type="entry name" value="YjjG_YfnB"/>
    <property type="match status" value="1"/>
</dbReference>
<reference evidence="1 2" key="1">
    <citation type="submission" date="2020-08" db="EMBL/GenBank/DDBJ databases">
        <title>Description of novel Flavobacterium F-408 isolate.</title>
        <authorList>
            <person name="Saticioglu I.B."/>
            <person name="Duman M."/>
            <person name="Altun S."/>
        </authorList>
    </citation>
    <scope>NUCLEOTIDE SEQUENCE [LARGE SCALE GENOMIC DNA]</scope>
    <source>
        <strain evidence="1 2">F-408</strain>
    </source>
</reference>
<dbReference type="InterPro" id="IPR023214">
    <property type="entry name" value="HAD_sf"/>
</dbReference>
<gene>
    <name evidence="1" type="ORF">H8R27_11135</name>
</gene>
<dbReference type="Pfam" id="PF00702">
    <property type="entry name" value="Hydrolase"/>
    <property type="match status" value="1"/>
</dbReference>
<dbReference type="Proteomes" id="UP000605990">
    <property type="component" value="Unassembled WGS sequence"/>
</dbReference>
<dbReference type="SFLD" id="SFLDG01129">
    <property type="entry name" value="C1.5:_HAD__Beta-PGM__Phosphata"/>
    <property type="match status" value="1"/>
</dbReference>
<dbReference type="SFLD" id="SFLDS00003">
    <property type="entry name" value="Haloacid_Dehalogenase"/>
    <property type="match status" value="1"/>
</dbReference>
<dbReference type="InterPro" id="IPR023198">
    <property type="entry name" value="PGP-like_dom2"/>
</dbReference>